<dbReference type="InterPro" id="IPR012933">
    <property type="entry name" value="HicA_mRNA_interferase"/>
</dbReference>
<protein>
    <submittedName>
        <fullName evidence="8">Type II toxin-antitoxin system HicA family toxin</fullName>
    </submittedName>
</protein>
<dbReference type="Gene3D" id="3.30.920.30">
    <property type="entry name" value="Hypothetical protein"/>
    <property type="match status" value="1"/>
</dbReference>
<evidence type="ECO:0000313" key="9">
    <source>
        <dbReference type="Proteomes" id="UP001183682"/>
    </source>
</evidence>
<evidence type="ECO:0000313" key="8">
    <source>
        <dbReference type="EMBL" id="MDT2691777.1"/>
    </source>
</evidence>
<comment type="caution">
    <text evidence="8">The sequence shown here is derived from an EMBL/GenBank/DDBJ whole genome shotgun (WGS) entry which is preliminary data.</text>
</comment>
<evidence type="ECO:0000256" key="5">
    <source>
        <dbReference type="ARBA" id="ARBA00022801"/>
    </source>
</evidence>
<dbReference type="Proteomes" id="UP001183682">
    <property type="component" value="Unassembled WGS sequence"/>
</dbReference>
<dbReference type="EMBL" id="JARPZN010000020">
    <property type="protein sequence ID" value="MDT2691777.1"/>
    <property type="molecule type" value="Genomic_DNA"/>
</dbReference>
<comment type="similarity">
    <text evidence="1">Belongs to the HicA mRNA interferase family.</text>
</comment>
<evidence type="ECO:0000256" key="4">
    <source>
        <dbReference type="ARBA" id="ARBA00022759"/>
    </source>
</evidence>
<reference evidence="8" key="1">
    <citation type="submission" date="2023-03" db="EMBL/GenBank/DDBJ databases">
        <authorList>
            <person name="Shen W."/>
            <person name="Cai J."/>
        </authorList>
    </citation>
    <scope>NUCLEOTIDE SEQUENCE</scope>
    <source>
        <strain evidence="8">K69-2</strain>
    </source>
</reference>
<sequence>MPMTIREAEKLLKEAGFREVKGGKGSHRKFVKENFPRPVILTSHSKELSKRVEESVRKAVGL</sequence>
<dbReference type="GO" id="GO:0003729">
    <property type="term" value="F:mRNA binding"/>
    <property type="evidence" value="ECO:0007669"/>
    <property type="project" value="InterPro"/>
</dbReference>
<keyword evidence="7" id="KW-0346">Stress response</keyword>
<keyword evidence="6" id="KW-0694">RNA-binding</keyword>
<organism evidence="8 9">
    <name type="scientific">Enterococcus gallinarum</name>
    <dbReference type="NCBI Taxonomy" id="1353"/>
    <lineage>
        <taxon>Bacteria</taxon>
        <taxon>Bacillati</taxon>
        <taxon>Bacillota</taxon>
        <taxon>Bacilli</taxon>
        <taxon>Lactobacillales</taxon>
        <taxon>Enterococcaceae</taxon>
        <taxon>Enterococcus</taxon>
    </lineage>
</organism>
<dbReference type="AlphaFoldDB" id="A0AAE4KZ54"/>
<keyword evidence="3" id="KW-0540">Nuclease</keyword>
<keyword evidence="4" id="KW-0255">Endonuclease</keyword>
<accession>A0AAE4KZ54</accession>
<keyword evidence="2" id="KW-1277">Toxin-antitoxin system</keyword>
<dbReference type="InterPro" id="IPR038570">
    <property type="entry name" value="HicA_sf"/>
</dbReference>
<evidence type="ECO:0000256" key="1">
    <source>
        <dbReference type="ARBA" id="ARBA00006620"/>
    </source>
</evidence>
<gene>
    <name evidence="8" type="ORF">P7E30_16505</name>
</gene>
<evidence type="ECO:0000256" key="3">
    <source>
        <dbReference type="ARBA" id="ARBA00022722"/>
    </source>
</evidence>
<keyword evidence="5" id="KW-0378">Hydrolase</keyword>
<evidence type="ECO:0000256" key="6">
    <source>
        <dbReference type="ARBA" id="ARBA00022884"/>
    </source>
</evidence>
<dbReference type="GO" id="GO:0016787">
    <property type="term" value="F:hydrolase activity"/>
    <property type="evidence" value="ECO:0007669"/>
    <property type="project" value="UniProtKB-KW"/>
</dbReference>
<name>A0AAE4KZ54_ENTGA</name>
<dbReference type="RefSeq" id="WP_181236084.1">
    <property type="nucleotide sequence ID" value="NZ_CP050485.1"/>
</dbReference>
<dbReference type="Pfam" id="PF07927">
    <property type="entry name" value="HicA_toxin"/>
    <property type="match status" value="1"/>
</dbReference>
<proteinExistence type="inferred from homology"/>
<evidence type="ECO:0000256" key="7">
    <source>
        <dbReference type="ARBA" id="ARBA00023016"/>
    </source>
</evidence>
<dbReference type="SUPFAM" id="SSF54786">
    <property type="entry name" value="YcfA/nrd intein domain"/>
    <property type="match status" value="1"/>
</dbReference>
<dbReference type="GO" id="GO:0004519">
    <property type="term" value="F:endonuclease activity"/>
    <property type="evidence" value="ECO:0007669"/>
    <property type="project" value="UniProtKB-KW"/>
</dbReference>
<evidence type="ECO:0000256" key="2">
    <source>
        <dbReference type="ARBA" id="ARBA00022649"/>
    </source>
</evidence>